<reference evidence="1" key="2">
    <citation type="submission" date="2025-09" db="UniProtKB">
        <authorList>
            <consortium name="Ensembl"/>
        </authorList>
    </citation>
    <scope>IDENTIFICATION</scope>
</reference>
<evidence type="ECO:0000313" key="2">
    <source>
        <dbReference type="Proteomes" id="UP000694428"/>
    </source>
</evidence>
<name>A0A8C9FQD5_PAVCR</name>
<reference evidence="1" key="1">
    <citation type="submission" date="2025-08" db="UniProtKB">
        <authorList>
            <consortium name="Ensembl"/>
        </authorList>
    </citation>
    <scope>IDENTIFICATION</scope>
</reference>
<dbReference type="AlphaFoldDB" id="A0A8C9FQD5"/>
<accession>A0A8C9FQD5</accession>
<sequence length="66" mass="7184">MDLWTIHIWGHSLPPSAYATVKAYSNFDADRDAAALEAAIKTKGEEPGLCPKVVQTVAKSALFFFS</sequence>
<dbReference type="Proteomes" id="UP000694428">
    <property type="component" value="Unplaced"/>
</dbReference>
<dbReference type="Ensembl" id="ENSPSTT00000020323.1">
    <property type="protein sequence ID" value="ENSPSTP00000019393.1"/>
    <property type="gene ID" value="ENSPSTG00000014013.1"/>
</dbReference>
<organism evidence="1 2">
    <name type="scientific">Pavo cristatus</name>
    <name type="common">Indian peafowl</name>
    <name type="synonym">Blue peafowl</name>
    <dbReference type="NCBI Taxonomy" id="9049"/>
    <lineage>
        <taxon>Eukaryota</taxon>
        <taxon>Metazoa</taxon>
        <taxon>Chordata</taxon>
        <taxon>Craniata</taxon>
        <taxon>Vertebrata</taxon>
        <taxon>Euteleostomi</taxon>
        <taxon>Archelosauria</taxon>
        <taxon>Archosauria</taxon>
        <taxon>Dinosauria</taxon>
        <taxon>Saurischia</taxon>
        <taxon>Theropoda</taxon>
        <taxon>Coelurosauria</taxon>
        <taxon>Aves</taxon>
        <taxon>Neognathae</taxon>
        <taxon>Galloanserae</taxon>
        <taxon>Galliformes</taxon>
        <taxon>Phasianidae</taxon>
        <taxon>Phasianinae</taxon>
        <taxon>Pavo</taxon>
    </lineage>
</organism>
<proteinExistence type="predicted"/>
<protein>
    <submittedName>
        <fullName evidence="1">Uncharacterized protein</fullName>
    </submittedName>
</protein>
<keyword evidence="2" id="KW-1185">Reference proteome</keyword>
<evidence type="ECO:0000313" key="1">
    <source>
        <dbReference type="Ensembl" id="ENSPSTP00000019393.1"/>
    </source>
</evidence>